<organism evidence="18">
    <name type="scientific">marine metagenome</name>
    <dbReference type="NCBI Taxonomy" id="408172"/>
    <lineage>
        <taxon>unclassified sequences</taxon>
        <taxon>metagenomes</taxon>
        <taxon>ecological metagenomes</taxon>
    </lineage>
</organism>
<keyword evidence="9" id="KW-0274">FAD</keyword>
<feature type="non-terminal residue" evidence="18">
    <location>
        <position position="297"/>
    </location>
</feature>
<evidence type="ECO:0000256" key="5">
    <source>
        <dbReference type="ARBA" id="ARBA00012518"/>
    </source>
</evidence>
<dbReference type="GO" id="GO:0071555">
    <property type="term" value="P:cell wall organization"/>
    <property type="evidence" value="ECO:0007669"/>
    <property type="project" value="UniProtKB-KW"/>
</dbReference>
<dbReference type="Pfam" id="PF02873">
    <property type="entry name" value="MurB_C"/>
    <property type="match status" value="1"/>
</dbReference>
<dbReference type="InterPro" id="IPR003170">
    <property type="entry name" value="MurB"/>
</dbReference>
<comment type="subcellular location">
    <subcellularLocation>
        <location evidence="3">Cytoplasm</location>
    </subcellularLocation>
</comment>
<dbReference type="AlphaFoldDB" id="A0A382GLU8"/>
<evidence type="ECO:0000256" key="9">
    <source>
        <dbReference type="ARBA" id="ARBA00022827"/>
    </source>
</evidence>
<evidence type="ECO:0000313" key="18">
    <source>
        <dbReference type="EMBL" id="SVB75939.1"/>
    </source>
</evidence>
<evidence type="ECO:0000259" key="17">
    <source>
        <dbReference type="PROSITE" id="PS51387"/>
    </source>
</evidence>
<keyword evidence="15" id="KW-0961">Cell wall biogenesis/degradation</keyword>
<dbReference type="GO" id="GO:0051301">
    <property type="term" value="P:cell division"/>
    <property type="evidence" value="ECO:0007669"/>
    <property type="project" value="UniProtKB-KW"/>
</dbReference>
<evidence type="ECO:0000256" key="14">
    <source>
        <dbReference type="ARBA" id="ARBA00023306"/>
    </source>
</evidence>
<comment type="pathway">
    <text evidence="4">Cell wall biogenesis; peptidoglycan biosynthesis.</text>
</comment>
<dbReference type="NCBIfam" id="NF010480">
    <property type="entry name" value="PRK13905.1"/>
    <property type="match status" value="1"/>
</dbReference>
<feature type="non-terminal residue" evidence="18">
    <location>
        <position position="1"/>
    </location>
</feature>
<evidence type="ECO:0000256" key="13">
    <source>
        <dbReference type="ARBA" id="ARBA00023002"/>
    </source>
</evidence>
<dbReference type="GO" id="GO:0071949">
    <property type="term" value="F:FAD binding"/>
    <property type="evidence" value="ECO:0007669"/>
    <property type="project" value="InterPro"/>
</dbReference>
<dbReference type="EMBL" id="UINC01056194">
    <property type="protein sequence ID" value="SVB75939.1"/>
    <property type="molecule type" value="Genomic_DNA"/>
</dbReference>
<evidence type="ECO:0000256" key="11">
    <source>
        <dbReference type="ARBA" id="ARBA00022960"/>
    </source>
</evidence>
<comment type="catalytic activity">
    <reaction evidence="16">
        <text>UDP-N-acetyl-alpha-D-muramate + NADP(+) = UDP-N-acetyl-3-O-(1-carboxyvinyl)-alpha-D-glucosamine + NADPH + H(+)</text>
        <dbReference type="Rhea" id="RHEA:12248"/>
        <dbReference type="ChEBI" id="CHEBI:15378"/>
        <dbReference type="ChEBI" id="CHEBI:57783"/>
        <dbReference type="ChEBI" id="CHEBI:58349"/>
        <dbReference type="ChEBI" id="CHEBI:68483"/>
        <dbReference type="ChEBI" id="CHEBI:70757"/>
        <dbReference type="EC" id="1.3.1.98"/>
    </reaction>
</comment>
<dbReference type="Pfam" id="PF01565">
    <property type="entry name" value="FAD_binding_4"/>
    <property type="match status" value="1"/>
</dbReference>
<name>A0A382GLU8_9ZZZZ</name>
<keyword evidence="6" id="KW-0963">Cytoplasm</keyword>
<keyword evidence="8" id="KW-0285">Flavoprotein</keyword>
<dbReference type="GO" id="GO:0009252">
    <property type="term" value="P:peptidoglycan biosynthetic process"/>
    <property type="evidence" value="ECO:0007669"/>
    <property type="project" value="UniProtKB-UniPathway"/>
</dbReference>
<dbReference type="InterPro" id="IPR006094">
    <property type="entry name" value="Oxid_FAD_bind_N"/>
</dbReference>
<keyword evidence="12" id="KW-0573">Peptidoglycan synthesis</keyword>
<keyword evidence="7" id="KW-0132">Cell division</keyword>
<dbReference type="EC" id="1.3.1.98" evidence="5"/>
<dbReference type="Gene3D" id="3.30.465.10">
    <property type="match status" value="1"/>
</dbReference>
<feature type="domain" description="FAD-binding PCMH-type" evidence="17">
    <location>
        <begin position="29"/>
        <end position="193"/>
    </location>
</feature>
<dbReference type="InterPro" id="IPR011601">
    <property type="entry name" value="MurB_C"/>
</dbReference>
<gene>
    <name evidence="18" type="ORF">METZ01_LOCUS228793</name>
</gene>
<evidence type="ECO:0000256" key="8">
    <source>
        <dbReference type="ARBA" id="ARBA00022630"/>
    </source>
</evidence>
<evidence type="ECO:0000256" key="3">
    <source>
        <dbReference type="ARBA" id="ARBA00004496"/>
    </source>
</evidence>
<comment type="cofactor">
    <cofactor evidence="1">
        <name>FAD</name>
        <dbReference type="ChEBI" id="CHEBI:57692"/>
    </cofactor>
</comment>
<dbReference type="PANTHER" id="PTHR21071">
    <property type="entry name" value="UDP-N-ACETYLENOLPYRUVOYLGLUCOSAMINE REDUCTASE"/>
    <property type="match status" value="1"/>
</dbReference>
<proteinExistence type="inferred from homology"/>
<dbReference type="Gene3D" id="3.90.78.10">
    <property type="entry name" value="UDP-N-acetylenolpyruvoylglucosamine reductase, C-terminal domain"/>
    <property type="match status" value="1"/>
</dbReference>
<reference evidence="18" key="1">
    <citation type="submission" date="2018-05" db="EMBL/GenBank/DDBJ databases">
        <authorList>
            <person name="Lanie J.A."/>
            <person name="Ng W.-L."/>
            <person name="Kazmierczak K.M."/>
            <person name="Andrzejewski T.M."/>
            <person name="Davidsen T.M."/>
            <person name="Wayne K.J."/>
            <person name="Tettelin H."/>
            <person name="Glass J.I."/>
            <person name="Rusch D."/>
            <person name="Podicherti R."/>
            <person name="Tsui H.-C.T."/>
            <person name="Winkler M.E."/>
        </authorList>
    </citation>
    <scope>NUCLEOTIDE SEQUENCE</scope>
</reference>
<evidence type="ECO:0000256" key="16">
    <source>
        <dbReference type="ARBA" id="ARBA00048914"/>
    </source>
</evidence>
<dbReference type="GO" id="GO:0005829">
    <property type="term" value="C:cytosol"/>
    <property type="evidence" value="ECO:0007669"/>
    <property type="project" value="TreeGrafter"/>
</dbReference>
<dbReference type="GO" id="GO:0008762">
    <property type="term" value="F:UDP-N-acetylmuramate dehydrogenase activity"/>
    <property type="evidence" value="ECO:0007669"/>
    <property type="project" value="UniProtKB-EC"/>
</dbReference>
<dbReference type="HAMAP" id="MF_00037">
    <property type="entry name" value="MurB"/>
    <property type="match status" value="1"/>
</dbReference>
<keyword evidence="11" id="KW-0133">Cell shape</keyword>
<dbReference type="SUPFAM" id="SSF56176">
    <property type="entry name" value="FAD-binding/transporter-associated domain-like"/>
    <property type="match status" value="1"/>
</dbReference>
<keyword evidence="14" id="KW-0131">Cell cycle</keyword>
<keyword evidence="13" id="KW-0560">Oxidoreductase</keyword>
<evidence type="ECO:0000256" key="2">
    <source>
        <dbReference type="ARBA" id="ARBA00003921"/>
    </source>
</evidence>
<evidence type="ECO:0000256" key="6">
    <source>
        <dbReference type="ARBA" id="ARBA00022490"/>
    </source>
</evidence>
<evidence type="ECO:0000256" key="4">
    <source>
        <dbReference type="ARBA" id="ARBA00004752"/>
    </source>
</evidence>
<dbReference type="UniPathway" id="UPA00219"/>
<sequence>VDSANKLSDITQGSLLKNEAMSKHTSYGIGGPAKAYVKPKDEVDLSNILKFASKHKIPTFFVGSGSNILVSDDGIDGIVITLGNSLKKLIIEGTSVYCQSGVMLGKFVKECISRSLSGVESLIGVPGTVGGALIMNAGAFGSEISNYLKKVTVMTMSGELRRYKADDIQFSYRNSSFQNNEILISAEFELIQSDKKSVVEKKSMASGGRKKSQPLKYRSAGSIFKNPDEGAAGFYIDKAGLKGSKSGDAEISPIHANFFVNHGSAKASDIVELIRLARKTVKEKFGIMLELEIKTLG</sequence>
<dbReference type="NCBIfam" id="TIGR00179">
    <property type="entry name" value="murB"/>
    <property type="match status" value="1"/>
</dbReference>
<keyword evidence="10" id="KW-0521">NADP</keyword>
<evidence type="ECO:0000256" key="12">
    <source>
        <dbReference type="ARBA" id="ARBA00022984"/>
    </source>
</evidence>
<dbReference type="PROSITE" id="PS51387">
    <property type="entry name" value="FAD_PCMH"/>
    <property type="match status" value="1"/>
</dbReference>
<evidence type="ECO:0000256" key="7">
    <source>
        <dbReference type="ARBA" id="ARBA00022618"/>
    </source>
</evidence>
<comment type="function">
    <text evidence="2">Cell wall formation.</text>
</comment>
<dbReference type="InterPro" id="IPR036635">
    <property type="entry name" value="MurB_C_sf"/>
</dbReference>
<protein>
    <recommendedName>
        <fullName evidence="5">UDP-N-acetylmuramate dehydrogenase</fullName>
        <ecNumber evidence="5">1.3.1.98</ecNumber>
    </recommendedName>
</protein>
<dbReference type="InterPro" id="IPR036318">
    <property type="entry name" value="FAD-bd_PCMH-like_sf"/>
</dbReference>
<dbReference type="InterPro" id="IPR016169">
    <property type="entry name" value="FAD-bd_PCMH_sub2"/>
</dbReference>
<accession>A0A382GLU8</accession>
<dbReference type="InterPro" id="IPR016166">
    <property type="entry name" value="FAD-bd_PCMH"/>
</dbReference>
<evidence type="ECO:0000256" key="1">
    <source>
        <dbReference type="ARBA" id="ARBA00001974"/>
    </source>
</evidence>
<evidence type="ECO:0000256" key="10">
    <source>
        <dbReference type="ARBA" id="ARBA00022857"/>
    </source>
</evidence>
<evidence type="ECO:0000256" key="15">
    <source>
        <dbReference type="ARBA" id="ARBA00023316"/>
    </source>
</evidence>
<dbReference type="GO" id="GO:0008360">
    <property type="term" value="P:regulation of cell shape"/>
    <property type="evidence" value="ECO:0007669"/>
    <property type="project" value="UniProtKB-KW"/>
</dbReference>
<dbReference type="Gene3D" id="3.30.43.10">
    <property type="entry name" value="Uridine Diphospho-n-acetylenolpyruvylglucosamine Reductase, domain 2"/>
    <property type="match status" value="1"/>
</dbReference>
<dbReference type="SUPFAM" id="SSF56194">
    <property type="entry name" value="Uridine diphospho-N-Acetylenolpyruvylglucosamine reductase, MurB, C-terminal domain"/>
    <property type="match status" value="1"/>
</dbReference>
<dbReference type="PANTHER" id="PTHR21071:SF4">
    <property type="entry name" value="UDP-N-ACETYLENOLPYRUVOYLGLUCOSAMINE REDUCTASE"/>
    <property type="match status" value="1"/>
</dbReference>
<dbReference type="InterPro" id="IPR016167">
    <property type="entry name" value="FAD-bd_PCMH_sub1"/>
</dbReference>